<feature type="region of interest" description="Disordered" evidence="16">
    <location>
        <begin position="300"/>
        <end position="319"/>
    </location>
</feature>
<dbReference type="Proteomes" id="UP000005222">
    <property type="component" value="Chromosome C"/>
</dbReference>
<evidence type="ECO:0000256" key="7">
    <source>
        <dbReference type="ARBA" id="ARBA00022759"/>
    </source>
</evidence>
<keyword evidence="7 15" id="KW-0255">Endonuclease</keyword>
<dbReference type="GO" id="GO:0048476">
    <property type="term" value="C:Holliday junction resolvase complex"/>
    <property type="evidence" value="ECO:0007669"/>
    <property type="project" value="UniProtKB-UniRule"/>
</dbReference>
<evidence type="ECO:0000256" key="5">
    <source>
        <dbReference type="ARBA" id="ARBA00022722"/>
    </source>
</evidence>
<keyword evidence="6 15" id="KW-0479">Metal-binding</keyword>
<dbReference type="GO" id="GO:0006308">
    <property type="term" value="P:DNA catabolic process"/>
    <property type="evidence" value="ECO:0007669"/>
    <property type="project" value="UniProtKB-UniRule"/>
</dbReference>
<keyword evidence="20" id="KW-1185">Reference proteome</keyword>
<evidence type="ECO:0000256" key="13">
    <source>
        <dbReference type="ARBA" id="ARBA00023242"/>
    </source>
</evidence>
<dbReference type="GO" id="GO:0008821">
    <property type="term" value="F:crossover junction DNA endonuclease activity"/>
    <property type="evidence" value="ECO:0007669"/>
    <property type="project" value="UniProtKB-UniRule"/>
</dbReference>
<dbReference type="GO" id="GO:0048257">
    <property type="term" value="F:3'-flap endonuclease activity"/>
    <property type="evidence" value="ECO:0007669"/>
    <property type="project" value="TreeGrafter"/>
</dbReference>
<dbReference type="EC" id="3.1.22.-" evidence="15"/>
<dbReference type="InterPro" id="IPR042530">
    <property type="entry name" value="EME1/EME2_C"/>
</dbReference>
<dbReference type="FunFam" id="3.40.50.10130:FF:000003">
    <property type="entry name" value="Crossover junction endonuclease MUS81"/>
    <property type="match status" value="1"/>
</dbReference>
<dbReference type="SMART" id="SM00891">
    <property type="entry name" value="ERCC4"/>
    <property type="match status" value="1"/>
</dbReference>
<evidence type="ECO:0000256" key="1">
    <source>
        <dbReference type="ARBA" id="ARBA00001946"/>
    </source>
</evidence>
<evidence type="ECO:0000313" key="20">
    <source>
        <dbReference type="Proteomes" id="UP000005222"/>
    </source>
</evidence>
<dbReference type="Gene3D" id="1.10.10.10">
    <property type="entry name" value="Winged helix-like DNA-binding domain superfamily/Winged helix DNA-binding domain"/>
    <property type="match status" value="1"/>
</dbReference>
<proteinExistence type="inferred from homology"/>
<dbReference type="OrthoDB" id="5963188at2759"/>
<evidence type="ECO:0000256" key="8">
    <source>
        <dbReference type="ARBA" id="ARBA00022763"/>
    </source>
</evidence>
<dbReference type="InterPro" id="IPR006166">
    <property type="entry name" value="ERCC4_domain"/>
</dbReference>
<reference evidence="20" key="2">
    <citation type="journal article" date="2012" name="G3 (Bethesda)">
        <title>Pichia sorbitophila, an interspecies yeast hybrid reveals early steps of genome resolution following polyploidization.</title>
        <authorList>
            <person name="Leh Louis V."/>
            <person name="Despons L."/>
            <person name="Friedrich A."/>
            <person name="Martin T."/>
            <person name="Durrens P."/>
            <person name="Casaregola S."/>
            <person name="Neuveglise C."/>
            <person name="Fairhead C."/>
            <person name="Marck C."/>
            <person name="Cruz J.A."/>
            <person name="Straub M.L."/>
            <person name="Kugler V."/>
            <person name="Sacerdot C."/>
            <person name="Uzunov Z."/>
            <person name="Thierry A."/>
            <person name="Weiss S."/>
            <person name="Bleykasten C."/>
            <person name="De Montigny J."/>
            <person name="Jacques N."/>
            <person name="Jung P."/>
            <person name="Lemaire M."/>
            <person name="Mallet S."/>
            <person name="Morel G."/>
            <person name="Richard G.F."/>
            <person name="Sarkar A."/>
            <person name="Savel G."/>
            <person name="Schacherer J."/>
            <person name="Seret M.L."/>
            <person name="Talla E."/>
            <person name="Samson G."/>
            <person name="Jubin C."/>
            <person name="Poulain J."/>
            <person name="Vacherie B."/>
            <person name="Barbe V."/>
            <person name="Pelletier E."/>
            <person name="Sherman D.J."/>
            <person name="Westhof E."/>
            <person name="Weissenbach J."/>
            <person name="Baret P.V."/>
            <person name="Wincker P."/>
            <person name="Gaillardin C."/>
            <person name="Dujon B."/>
            <person name="Souciet J.L."/>
        </authorList>
    </citation>
    <scope>NUCLEOTIDE SEQUENCE [LARGE SCALE GENOMIC DNA]</scope>
    <source>
        <strain evidence="20">ATCC MYA-4447 / BCRC 22081 / CBS 7064 / NBRC 10061 / NRRL Y-12695</strain>
    </source>
</reference>
<evidence type="ECO:0000259" key="17">
    <source>
        <dbReference type="SMART" id="SM00891"/>
    </source>
</evidence>
<dbReference type="InterPro" id="IPR036388">
    <property type="entry name" value="WH-like_DNA-bd_sf"/>
</dbReference>
<protein>
    <recommendedName>
        <fullName evidence="4 15">Crossover junction endonuclease MUS81</fullName>
        <ecNumber evidence="15">3.1.22.-</ecNumber>
    </recommendedName>
</protein>
<evidence type="ECO:0000256" key="6">
    <source>
        <dbReference type="ARBA" id="ARBA00022723"/>
    </source>
</evidence>
<comment type="subunit">
    <text evidence="15">Interacts with EME1.</text>
</comment>
<dbReference type="InterPro" id="IPR010996">
    <property type="entry name" value="HHH_MUS81"/>
</dbReference>
<accession>G8YQQ2</accession>
<dbReference type="Gene3D" id="1.10.150.110">
    <property type="entry name" value="DNA polymerase beta, N-terminal domain-like"/>
    <property type="match status" value="1"/>
</dbReference>
<dbReference type="GO" id="GO:0003677">
    <property type="term" value="F:DNA binding"/>
    <property type="evidence" value="ECO:0007669"/>
    <property type="project" value="UniProtKB-UniRule"/>
</dbReference>
<keyword evidence="10 15" id="KW-0460">Magnesium</keyword>
<keyword evidence="13 15" id="KW-0539">Nucleus</keyword>
<dbReference type="PANTHER" id="PTHR13451:SF0">
    <property type="entry name" value="CROSSOVER JUNCTION ENDONUCLEASE MUS81"/>
    <property type="match status" value="1"/>
</dbReference>
<dbReference type="EMBL" id="FO082057">
    <property type="protein sequence ID" value="CCE78401.1"/>
    <property type="molecule type" value="Genomic_DNA"/>
</dbReference>
<dbReference type="FunFam" id="1.10.10.10:FF:000307">
    <property type="entry name" value="Crossover junction endonuclease MUS81"/>
    <property type="match status" value="1"/>
</dbReference>
<dbReference type="STRING" id="559304.G8YQQ2"/>
<dbReference type="Gene3D" id="1.10.150.670">
    <property type="entry name" value="Crossover junction endonuclease EME1, DNA-binding domain"/>
    <property type="match status" value="1"/>
</dbReference>
<gene>
    <name evidence="19" type="primary">Piso0_001024</name>
    <name evidence="18" type="ORF">GNLVRS01_PISO0C09220g</name>
    <name evidence="19" type="ORF">GNLVRS01_PISO0D09287g</name>
</gene>
<keyword evidence="14" id="KW-0469">Meiosis</keyword>
<dbReference type="InParanoid" id="G8YQQ2"/>
<dbReference type="GO" id="GO:0031573">
    <property type="term" value="P:mitotic intra-S DNA damage checkpoint signaling"/>
    <property type="evidence" value="ECO:0007669"/>
    <property type="project" value="TreeGrafter"/>
</dbReference>
<sequence>MGNDSTDVKELFTAWLEEAAVEATRKGTKAVFLYNKALGSIRRHQGPIEDSKTLKELPYIGDKTSKYLHKKLEEHCASNNIEVPHTFRRQNEDGKPDSAAQSTRVDSEVNQNKKKRRVTKRYIPKKRSGGYAIMIALYLGDKRRNGMSKDEIIQFATPYSERSFKSNPSGHDFYSAWSSIKSLLSHDLVGCSGRMPKKYFLTDEGYVLAKQLKETEGIESSPVNSNFVDFSFDNNVRVSPNSSYNSSLSFSSSPIASKMINLPKRLEISDDRSILNRGILSSPLKDYSLTVNSEKDKKDCFNDSSVQKDSNDSKKHDPENKVYDGVRYDIWTFEEFEIVLIIDNREIRSQSERDFFRNRITDLGILCEVRPLAVGDVVWIARHKKTNREVALNYICERKRLDDLASSIKDGRFKEQKSRLKRSGMKHYYYLVEEMVAGSSINTQDMSEAIQTSLSSTMLVSDFYIKKFRSIEDTIIFLASLTNVISRQLEKNGTRLLVLKPKAVNNHTEYIDLIQNFRLKFERRKTSYECVCLFSSFQEAMTKTGTTTLKELFIAMLMAIRGVSLERAVVLQNYFQTPKRLLEFFHIDNAHLSESEKKVLLHNIFSTQIGNKKIGKALSEKIYEVWGSK</sequence>
<dbReference type="SUPFAM" id="SSF47802">
    <property type="entry name" value="DNA polymerase beta, N-terminal domain-like"/>
    <property type="match status" value="1"/>
</dbReference>
<keyword evidence="11 15" id="KW-0233">DNA recombination</keyword>
<dbReference type="InterPro" id="IPR011335">
    <property type="entry name" value="Restrct_endonuc-II-like"/>
</dbReference>
<evidence type="ECO:0000256" key="12">
    <source>
        <dbReference type="ARBA" id="ARBA00023204"/>
    </source>
</evidence>
<dbReference type="CDD" id="cd20074">
    <property type="entry name" value="XPF_nuclease_Mus81"/>
    <property type="match status" value="1"/>
</dbReference>
<feature type="compositionally biased region" description="Basic and acidic residues" evidence="16">
    <location>
        <begin position="309"/>
        <end position="319"/>
    </location>
</feature>
<keyword evidence="8 15" id="KW-0227">DNA damage</keyword>
<evidence type="ECO:0000256" key="2">
    <source>
        <dbReference type="ARBA" id="ARBA00004123"/>
    </source>
</evidence>
<dbReference type="eggNOG" id="KOG2379">
    <property type="taxonomic scope" value="Eukaryota"/>
</dbReference>
<dbReference type="Gene3D" id="3.40.50.10130">
    <property type="match status" value="1"/>
</dbReference>
<dbReference type="InterPro" id="IPR033309">
    <property type="entry name" value="Mus81"/>
</dbReference>
<dbReference type="HOGENOM" id="CLU_014329_1_0_1"/>
<evidence type="ECO:0000313" key="18">
    <source>
        <dbReference type="EMBL" id="CCE78401.1"/>
    </source>
</evidence>
<feature type="region of interest" description="Disordered" evidence="16">
    <location>
        <begin position="81"/>
        <end position="116"/>
    </location>
</feature>
<comment type="cofactor">
    <cofactor evidence="1 15">
        <name>Mg(2+)</name>
        <dbReference type="ChEBI" id="CHEBI:18420"/>
    </cofactor>
</comment>
<keyword evidence="12 15" id="KW-0234">DNA repair</keyword>
<dbReference type="FunCoup" id="G8YQQ2">
    <property type="interactions" value="336"/>
</dbReference>
<dbReference type="GO" id="GO:0046872">
    <property type="term" value="F:metal ion binding"/>
    <property type="evidence" value="ECO:0007669"/>
    <property type="project" value="UniProtKB-UniRule"/>
</dbReference>
<keyword evidence="9 15" id="KW-0378">Hydrolase</keyword>
<dbReference type="Pfam" id="PF14716">
    <property type="entry name" value="HHH_8"/>
    <property type="match status" value="1"/>
</dbReference>
<organism evidence="19 20">
    <name type="scientific">Pichia sorbitophila (strain ATCC MYA-4447 / BCRC 22081 / CBS 7064 / NBRC 10061 / NRRL Y-12695)</name>
    <name type="common">Hybrid yeast</name>
    <dbReference type="NCBI Taxonomy" id="559304"/>
    <lineage>
        <taxon>Eukaryota</taxon>
        <taxon>Fungi</taxon>
        <taxon>Dikarya</taxon>
        <taxon>Ascomycota</taxon>
        <taxon>Saccharomycotina</taxon>
        <taxon>Pichiomycetes</taxon>
        <taxon>Debaryomycetaceae</taxon>
        <taxon>Millerozyma</taxon>
    </lineage>
</organism>
<evidence type="ECO:0000256" key="3">
    <source>
        <dbReference type="ARBA" id="ARBA00010015"/>
    </source>
</evidence>
<dbReference type="EMBL" id="FO082056">
    <property type="protein sequence ID" value="CCE78987.1"/>
    <property type="molecule type" value="Genomic_DNA"/>
</dbReference>
<dbReference type="AlphaFoldDB" id="G8YQQ2"/>
<dbReference type="GO" id="GO:0000727">
    <property type="term" value="P:double-strand break repair via break-induced replication"/>
    <property type="evidence" value="ECO:0007669"/>
    <property type="project" value="UniProtKB-UniRule"/>
</dbReference>
<evidence type="ECO:0000256" key="11">
    <source>
        <dbReference type="ARBA" id="ARBA00023172"/>
    </source>
</evidence>
<evidence type="ECO:0000256" key="9">
    <source>
        <dbReference type="ARBA" id="ARBA00022801"/>
    </source>
</evidence>
<reference evidence="19" key="1">
    <citation type="submission" date="2011-10" db="EMBL/GenBank/DDBJ databases">
        <authorList>
            <person name="Genoscope - CEA"/>
        </authorList>
    </citation>
    <scope>NUCLEOTIDE SEQUENCE</scope>
</reference>
<comment type="similarity">
    <text evidence="3 15">Belongs to the XPF family.</text>
</comment>
<evidence type="ECO:0000256" key="16">
    <source>
        <dbReference type="SAM" id="MobiDB-lite"/>
    </source>
</evidence>
<comment type="function">
    <text evidence="15">Interacts with EME1 to form a DNA structure-specific endonuclease with substrate preference for branched DNA structures with a 5'-end at the branch nick. Typical substrates include 3'-flap structures, D-loops, replication forks and nicked Holliday junctions. May be required in mitosis for the processing of stalled or collapsed replication fork intermediates. May be required in meiosis for the repair of meiosis-specific double strand breaks subsequent to single-end invasion (SEI).</text>
</comment>
<evidence type="ECO:0000256" key="14">
    <source>
        <dbReference type="ARBA" id="ARBA00023254"/>
    </source>
</evidence>
<comment type="subcellular location">
    <subcellularLocation>
        <location evidence="2 15">Nucleus</location>
    </subcellularLocation>
</comment>
<dbReference type="CDD" id="cd21036">
    <property type="entry name" value="WH_MUS81"/>
    <property type="match status" value="1"/>
</dbReference>
<dbReference type="Pfam" id="PF21136">
    <property type="entry name" value="WHD_MUS81"/>
    <property type="match status" value="1"/>
</dbReference>
<keyword evidence="5 15" id="KW-0540">Nuclease</keyword>
<evidence type="ECO:0000256" key="4">
    <source>
        <dbReference type="ARBA" id="ARBA00017114"/>
    </source>
</evidence>
<feature type="domain" description="ERCC4" evidence="17">
    <location>
        <begin position="339"/>
        <end position="436"/>
    </location>
</feature>
<dbReference type="InterPro" id="IPR027421">
    <property type="entry name" value="DNA_pol_lamdba_lyase_dom_sf"/>
</dbReference>
<dbReference type="Pfam" id="PF02732">
    <property type="entry name" value="ERCC4"/>
    <property type="match status" value="1"/>
</dbReference>
<feature type="compositionally biased region" description="Polar residues" evidence="16">
    <location>
        <begin position="99"/>
        <end position="110"/>
    </location>
</feature>
<dbReference type="PANTHER" id="PTHR13451">
    <property type="entry name" value="CLASS II CROSSOVER JUNCTION ENDONUCLEASE MUS81"/>
    <property type="match status" value="1"/>
</dbReference>
<dbReference type="Proteomes" id="UP000005222">
    <property type="component" value="Chromosome D"/>
</dbReference>
<dbReference type="InterPro" id="IPR047416">
    <property type="entry name" value="XPF_nuclease_Mus81"/>
</dbReference>
<dbReference type="InterPro" id="IPR047417">
    <property type="entry name" value="WHD_MUS81"/>
</dbReference>
<dbReference type="OMA" id="ELGDAMW"/>
<dbReference type="SUPFAM" id="SSF52980">
    <property type="entry name" value="Restriction endonuclease-like"/>
    <property type="match status" value="1"/>
</dbReference>
<evidence type="ECO:0000256" key="15">
    <source>
        <dbReference type="RuleBase" id="RU369042"/>
    </source>
</evidence>
<dbReference type="GO" id="GO:0000712">
    <property type="term" value="P:resolution of meiotic recombination intermediates"/>
    <property type="evidence" value="ECO:0007669"/>
    <property type="project" value="UniProtKB-ARBA"/>
</dbReference>
<dbReference type="GO" id="GO:0005634">
    <property type="term" value="C:nucleus"/>
    <property type="evidence" value="ECO:0007669"/>
    <property type="project" value="UniProtKB-SubCell"/>
</dbReference>
<evidence type="ECO:0000313" key="19">
    <source>
        <dbReference type="EMBL" id="CCE78987.1"/>
    </source>
</evidence>
<name>G8YQQ2_PICSO</name>
<evidence type="ECO:0000256" key="10">
    <source>
        <dbReference type="ARBA" id="ARBA00022842"/>
    </source>
</evidence>